<reference evidence="9" key="1">
    <citation type="journal article" date="2014" name="Int. J. Syst. Evol. Microbiol.">
        <title>Complete genome sequence of Corynebacterium casei LMG S-19264T (=DSM 44701T), isolated from a smear-ripened cheese.</title>
        <authorList>
            <consortium name="US DOE Joint Genome Institute (JGI-PGF)"/>
            <person name="Walter F."/>
            <person name="Albersmeier A."/>
            <person name="Kalinowski J."/>
            <person name="Ruckert C."/>
        </authorList>
    </citation>
    <scope>NUCLEOTIDE SEQUENCE</scope>
    <source>
        <strain evidence="9">JCM 30804</strain>
    </source>
</reference>
<keyword evidence="7" id="KW-0998">Cell outer membrane</keyword>
<keyword evidence="10" id="KW-1185">Reference proteome</keyword>
<feature type="chain" id="PRO_5037318810" evidence="8">
    <location>
        <begin position="21"/>
        <end position="423"/>
    </location>
</feature>
<keyword evidence="4" id="KW-0812">Transmembrane</keyword>
<comment type="similarity">
    <text evidence="2">Belongs to the OmpP1/FadL family.</text>
</comment>
<dbReference type="Pfam" id="PF03349">
    <property type="entry name" value="Toluene_X"/>
    <property type="match status" value="1"/>
</dbReference>
<dbReference type="Proteomes" id="UP000613743">
    <property type="component" value="Unassembled WGS sequence"/>
</dbReference>
<evidence type="ECO:0000256" key="6">
    <source>
        <dbReference type="ARBA" id="ARBA00023136"/>
    </source>
</evidence>
<dbReference type="RefSeq" id="WP_188917670.1">
    <property type="nucleotide sequence ID" value="NZ_BMPZ01000001.1"/>
</dbReference>
<comment type="subcellular location">
    <subcellularLocation>
        <location evidence="1">Cell outer membrane</location>
        <topology evidence="1">Multi-pass membrane protein</topology>
    </subcellularLocation>
</comment>
<keyword evidence="5 8" id="KW-0732">Signal</keyword>
<evidence type="ECO:0000256" key="1">
    <source>
        <dbReference type="ARBA" id="ARBA00004571"/>
    </source>
</evidence>
<accession>A0A917JLM6</accession>
<evidence type="ECO:0000256" key="8">
    <source>
        <dbReference type="SAM" id="SignalP"/>
    </source>
</evidence>
<name>A0A917JLM6_9GAMM</name>
<proteinExistence type="inferred from homology"/>
<evidence type="ECO:0000256" key="7">
    <source>
        <dbReference type="ARBA" id="ARBA00023237"/>
    </source>
</evidence>
<evidence type="ECO:0000256" key="5">
    <source>
        <dbReference type="ARBA" id="ARBA00022729"/>
    </source>
</evidence>
<comment type="caution">
    <text evidence="9">The sequence shown here is derived from an EMBL/GenBank/DDBJ whole genome shotgun (WGS) entry which is preliminary data.</text>
</comment>
<reference evidence="9" key="2">
    <citation type="submission" date="2020-09" db="EMBL/GenBank/DDBJ databases">
        <authorList>
            <person name="Sun Q."/>
            <person name="Ohkuma M."/>
        </authorList>
    </citation>
    <scope>NUCLEOTIDE SEQUENCE</scope>
    <source>
        <strain evidence="9">JCM 30804</strain>
    </source>
</reference>
<keyword evidence="6" id="KW-0472">Membrane</keyword>
<dbReference type="InterPro" id="IPR005017">
    <property type="entry name" value="OMPP1/FadL/TodX"/>
</dbReference>
<keyword evidence="3" id="KW-1134">Transmembrane beta strand</keyword>
<evidence type="ECO:0000256" key="3">
    <source>
        <dbReference type="ARBA" id="ARBA00022452"/>
    </source>
</evidence>
<protein>
    <submittedName>
        <fullName evidence="9">Long-chain fatty acid transporter</fullName>
    </submittedName>
</protein>
<dbReference type="Gene3D" id="2.40.160.60">
    <property type="entry name" value="Outer membrane protein transport protein (OMPP1/FadL/TodX)"/>
    <property type="match status" value="1"/>
</dbReference>
<dbReference type="AlphaFoldDB" id="A0A917JLM6"/>
<gene>
    <name evidence="9" type="ORF">GCM10009332_06110</name>
</gene>
<sequence>MIFHKTLFAAVLLVPHVAVSGGFQLNSQSNTGLGRAFSGDAVISDNASSIARNAATMMLFDKPSMSLGIVSLTSMVELKDATYTRALYQKGLLLDTNSASANYDDAGDVAFVPNFYWIQPVNQHFAWGVAAYSNFGTKTEYAEDFVASEFGGLTDVKSFNLGLSVAYRVDDHWSVGAGLDVVAAQGKMQRRLQPQQLPLLEVDATGVGLGFNLGLVYELDSDNRFGLSYRYSPKLETKGEVDYAGYLGANGAIDDTVVIPLPDMAEFSGFHRFRSTPFAAHYSVQWIGWDVFQDLNTDISGTLGHYHWRDGWHYSVGGTYFASAYWTLRAGYMLDKSVQDALTSISVPDSDRQFFSAGVTYHLDSDSNIDFGFTYLLGADVEVVESKPMLPIDMASGTYLATQITGVTHANAMMMGLQYSQSF</sequence>
<organism evidence="9 10">
    <name type="scientific">Shewanella gelidii</name>
    <dbReference type="NCBI Taxonomy" id="1642821"/>
    <lineage>
        <taxon>Bacteria</taxon>
        <taxon>Pseudomonadati</taxon>
        <taxon>Pseudomonadota</taxon>
        <taxon>Gammaproteobacteria</taxon>
        <taxon>Alteromonadales</taxon>
        <taxon>Shewanellaceae</taxon>
        <taxon>Shewanella</taxon>
    </lineage>
</organism>
<dbReference type="PANTHER" id="PTHR35093">
    <property type="entry name" value="OUTER MEMBRANE PROTEIN NMB0088-RELATED"/>
    <property type="match status" value="1"/>
</dbReference>
<evidence type="ECO:0000313" key="9">
    <source>
        <dbReference type="EMBL" id="GGI71520.1"/>
    </source>
</evidence>
<feature type="signal peptide" evidence="8">
    <location>
        <begin position="1"/>
        <end position="20"/>
    </location>
</feature>
<dbReference type="PANTHER" id="PTHR35093:SF1">
    <property type="entry name" value="OUTER MEMBRANE LONG-CHAIN FATTY ACID RECEPTOR FADL FAMILY"/>
    <property type="match status" value="1"/>
</dbReference>
<dbReference type="EMBL" id="BMPZ01000001">
    <property type="protein sequence ID" value="GGI71520.1"/>
    <property type="molecule type" value="Genomic_DNA"/>
</dbReference>
<evidence type="ECO:0000256" key="2">
    <source>
        <dbReference type="ARBA" id="ARBA00008163"/>
    </source>
</evidence>
<dbReference type="GO" id="GO:0015483">
    <property type="term" value="F:long-chain fatty acid transporting porin activity"/>
    <property type="evidence" value="ECO:0007669"/>
    <property type="project" value="TreeGrafter"/>
</dbReference>
<evidence type="ECO:0000313" key="10">
    <source>
        <dbReference type="Proteomes" id="UP000613743"/>
    </source>
</evidence>
<evidence type="ECO:0000256" key="4">
    <source>
        <dbReference type="ARBA" id="ARBA00022692"/>
    </source>
</evidence>
<dbReference type="SUPFAM" id="SSF56935">
    <property type="entry name" value="Porins"/>
    <property type="match status" value="1"/>
</dbReference>
<dbReference type="GO" id="GO:0009279">
    <property type="term" value="C:cell outer membrane"/>
    <property type="evidence" value="ECO:0007669"/>
    <property type="project" value="UniProtKB-SubCell"/>
</dbReference>